<dbReference type="PANTHER" id="PTHR38471:SF2">
    <property type="entry name" value="FOUR HELIX BUNDLE PROTEIN"/>
    <property type="match status" value="1"/>
</dbReference>
<sequence>MFGFEKLDVWQKSVDLAADVYRLTREFPDYEKFGLANQMRRAAVSISSNIAEGSARDSKKDFSRFLQIAYGSTMEVVSQLHIAQRQEFIAKEDACKLYKDCEEIARMTSGLKRSLSI</sequence>
<dbReference type="PANTHER" id="PTHR38471">
    <property type="entry name" value="FOUR HELIX BUNDLE PROTEIN"/>
    <property type="match status" value="1"/>
</dbReference>
<dbReference type="KEGG" id="ruv:EC9_32090"/>
<reference evidence="1 2" key="1">
    <citation type="submission" date="2019-02" db="EMBL/GenBank/DDBJ databases">
        <title>Deep-cultivation of Planctomycetes and their phenomic and genomic characterization uncovers novel biology.</title>
        <authorList>
            <person name="Wiegand S."/>
            <person name="Jogler M."/>
            <person name="Boedeker C."/>
            <person name="Pinto D."/>
            <person name="Vollmers J."/>
            <person name="Rivas-Marin E."/>
            <person name="Kohn T."/>
            <person name="Peeters S.H."/>
            <person name="Heuer A."/>
            <person name="Rast P."/>
            <person name="Oberbeckmann S."/>
            <person name="Bunk B."/>
            <person name="Jeske O."/>
            <person name="Meyerdierks A."/>
            <person name="Storesund J.E."/>
            <person name="Kallscheuer N."/>
            <person name="Luecker S."/>
            <person name="Lage O.M."/>
            <person name="Pohl T."/>
            <person name="Merkel B.J."/>
            <person name="Hornburger P."/>
            <person name="Mueller R.-W."/>
            <person name="Bruemmer F."/>
            <person name="Labrenz M."/>
            <person name="Spormann A.M."/>
            <person name="Op den Camp H."/>
            <person name="Overmann J."/>
            <person name="Amann R."/>
            <person name="Jetten M.S.M."/>
            <person name="Mascher T."/>
            <person name="Medema M.H."/>
            <person name="Devos D.P."/>
            <person name="Kaster A.-K."/>
            <person name="Ovreas L."/>
            <person name="Rohde M."/>
            <person name="Galperin M.Y."/>
            <person name="Jogler C."/>
        </authorList>
    </citation>
    <scope>NUCLEOTIDE SEQUENCE [LARGE SCALE GENOMIC DNA]</scope>
    <source>
        <strain evidence="1 2">EC9</strain>
    </source>
</reference>
<organism evidence="1 2">
    <name type="scientific">Rosistilla ulvae</name>
    <dbReference type="NCBI Taxonomy" id="1930277"/>
    <lineage>
        <taxon>Bacteria</taxon>
        <taxon>Pseudomonadati</taxon>
        <taxon>Planctomycetota</taxon>
        <taxon>Planctomycetia</taxon>
        <taxon>Pirellulales</taxon>
        <taxon>Pirellulaceae</taxon>
        <taxon>Rosistilla</taxon>
    </lineage>
</organism>
<name>A0A517M2B1_9BACT</name>
<dbReference type="CDD" id="cd16377">
    <property type="entry name" value="23S_rRNA_IVP_like"/>
    <property type="match status" value="1"/>
</dbReference>
<dbReference type="OrthoDB" id="276165at2"/>
<dbReference type="Gene3D" id="1.20.1440.60">
    <property type="entry name" value="23S rRNA-intervening sequence"/>
    <property type="match status" value="1"/>
</dbReference>
<protein>
    <recommendedName>
        <fullName evidence="3">Four helix bundle protein</fullName>
    </recommendedName>
</protein>
<dbReference type="Pfam" id="PF05635">
    <property type="entry name" value="23S_rRNA_IVP"/>
    <property type="match status" value="1"/>
</dbReference>
<dbReference type="InterPro" id="IPR012657">
    <property type="entry name" value="23S_rRNA-intervening_sequence"/>
</dbReference>
<evidence type="ECO:0000313" key="1">
    <source>
        <dbReference type="EMBL" id="QDS89012.1"/>
    </source>
</evidence>
<dbReference type="RefSeq" id="WP_145346599.1">
    <property type="nucleotide sequence ID" value="NZ_CP036261.1"/>
</dbReference>
<dbReference type="InterPro" id="IPR036583">
    <property type="entry name" value="23S_rRNA_IVS_sf"/>
</dbReference>
<proteinExistence type="predicted"/>
<accession>A0A517M2B1</accession>
<dbReference type="NCBIfam" id="TIGR02436">
    <property type="entry name" value="four helix bundle protein"/>
    <property type="match status" value="1"/>
</dbReference>
<evidence type="ECO:0000313" key="2">
    <source>
        <dbReference type="Proteomes" id="UP000319557"/>
    </source>
</evidence>
<dbReference type="Proteomes" id="UP000319557">
    <property type="component" value="Chromosome"/>
</dbReference>
<dbReference type="EMBL" id="CP036261">
    <property type="protein sequence ID" value="QDS89012.1"/>
    <property type="molecule type" value="Genomic_DNA"/>
</dbReference>
<evidence type="ECO:0008006" key="3">
    <source>
        <dbReference type="Google" id="ProtNLM"/>
    </source>
</evidence>
<dbReference type="SUPFAM" id="SSF158446">
    <property type="entry name" value="IVS-encoded protein-like"/>
    <property type="match status" value="1"/>
</dbReference>
<dbReference type="AlphaFoldDB" id="A0A517M2B1"/>
<keyword evidence="2" id="KW-1185">Reference proteome</keyword>
<gene>
    <name evidence="1" type="ORF">EC9_32090</name>
</gene>